<evidence type="ECO:0000256" key="2">
    <source>
        <dbReference type="ARBA" id="ARBA00023239"/>
    </source>
</evidence>
<dbReference type="RefSeq" id="WP_345303963.1">
    <property type="nucleotide sequence ID" value="NZ_BAABJE010000014.1"/>
</dbReference>
<dbReference type="Gene3D" id="3.90.226.10">
    <property type="entry name" value="2-enoyl-CoA Hydratase, Chain A, domain 1"/>
    <property type="match status" value="1"/>
</dbReference>
<comment type="similarity">
    <text evidence="1 3">Belongs to the enoyl-CoA hydratase/isomerase family.</text>
</comment>
<dbReference type="InterPro" id="IPR001753">
    <property type="entry name" value="Enoyl-CoA_hydra/iso"/>
</dbReference>
<dbReference type="InterPro" id="IPR014748">
    <property type="entry name" value="Enoyl-CoA_hydra_C"/>
</dbReference>
<comment type="caution">
    <text evidence="4">The sequence shown here is derived from an EMBL/GenBank/DDBJ whole genome shotgun (WGS) entry which is preliminary data.</text>
</comment>
<dbReference type="PANTHER" id="PTHR11941:SF54">
    <property type="entry name" value="ENOYL-COA HYDRATASE, MITOCHONDRIAL"/>
    <property type="match status" value="1"/>
</dbReference>
<sequence length="274" mass="28780">MSHDSAPPAAHTPLLAIEDRPVDGHGVVRRIAVDRPERLNALNSATLDALHAAFDAAAADASVRVVVLTGSGPKAFVAGADIAEMSGLTPAEGRDFSLRGTRMMRRIEKMPKPVIAMINGFALGGGLELAMSCHLRIAADSAKVGQPEINLGLIPGFGGTQRLLRLAGRAATLELCLLGAPVDAARAHALGIVNRVVPAVDLETETMKIAEQLAIAAPLALRGMLDCVNVGGECGIEEGLEYESAQFGLIFSTEDMREGTQAFLERRKPSFSGK</sequence>
<organism evidence="4 5">
    <name type="scientific">Lysobacter hankyongensis</name>
    <dbReference type="NCBI Taxonomy" id="1176535"/>
    <lineage>
        <taxon>Bacteria</taxon>
        <taxon>Pseudomonadati</taxon>
        <taxon>Pseudomonadota</taxon>
        <taxon>Gammaproteobacteria</taxon>
        <taxon>Lysobacterales</taxon>
        <taxon>Lysobacteraceae</taxon>
        <taxon>Lysobacter</taxon>
    </lineage>
</organism>
<dbReference type="Proteomes" id="UP001499959">
    <property type="component" value="Unassembled WGS sequence"/>
</dbReference>
<keyword evidence="5" id="KW-1185">Reference proteome</keyword>
<evidence type="ECO:0000256" key="3">
    <source>
        <dbReference type="RuleBase" id="RU003707"/>
    </source>
</evidence>
<dbReference type="PROSITE" id="PS00166">
    <property type="entry name" value="ENOYL_COA_HYDRATASE"/>
    <property type="match status" value="1"/>
</dbReference>
<accession>A0ABP9BW63</accession>
<dbReference type="Gene3D" id="1.10.12.10">
    <property type="entry name" value="Lyase 2-enoyl-coa Hydratase, Chain A, domain 2"/>
    <property type="match status" value="1"/>
</dbReference>
<evidence type="ECO:0000313" key="5">
    <source>
        <dbReference type="Proteomes" id="UP001499959"/>
    </source>
</evidence>
<name>A0ABP9BW63_9GAMM</name>
<evidence type="ECO:0000256" key="1">
    <source>
        <dbReference type="ARBA" id="ARBA00005254"/>
    </source>
</evidence>
<keyword evidence="2" id="KW-0456">Lyase</keyword>
<dbReference type="Pfam" id="PF00378">
    <property type="entry name" value="ECH_1"/>
    <property type="match status" value="1"/>
</dbReference>
<protein>
    <submittedName>
        <fullName evidence="4">Enoyl-CoA hydratase-related protein</fullName>
    </submittedName>
</protein>
<dbReference type="CDD" id="cd06558">
    <property type="entry name" value="crotonase-like"/>
    <property type="match status" value="1"/>
</dbReference>
<dbReference type="InterPro" id="IPR029045">
    <property type="entry name" value="ClpP/crotonase-like_dom_sf"/>
</dbReference>
<dbReference type="EMBL" id="BAABJE010000014">
    <property type="protein sequence ID" value="GAA4800159.1"/>
    <property type="molecule type" value="Genomic_DNA"/>
</dbReference>
<proteinExistence type="inferred from homology"/>
<dbReference type="PANTHER" id="PTHR11941">
    <property type="entry name" value="ENOYL-COA HYDRATASE-RELATED"/>
    <property type="match status" value="1"/>
</dbReference>
<dbReference type="SUPFAM" id="SSF52096">
    <property type="entry name" value="ClpP/crotonase"/>
    <property type="match status" value="1"/>
</dbReference>
<evidence type="ECO:0000313" key="4">
    <source>
        <dbReference type="EMBL" id="GAA4800159.1"/>
    </source>
</evidence>
<dbReference type="InterPro" id="IPR018376">
    <property type="entry name" value="Enoyl-CoA_hyd/isom_CS"/>
</dbReference>
<gene>
    <name evidence="4" type="ORF">GCM10023307_28190</name>
</gene>
<reference evidence="5" key="1">
    <citation type="journal article" date="2019" name="Int. J. Syst. Evol. Microbiol.">
        <title>The Global Catalogue of Microorganisms (GCM) 10K type strain sequencing project: providing services to taxonomists for standard genome sequencing and annotation.</title>
        <authorList>
            <consortium name="The Broad Institute Genomics Platform"/>
            <consortium name="The Broad Institute Genome Sequencing Center for Infectious Disease"/>
            <person name="Wu L."/>
            <person name="Ma J."/>
        </authorList>
    </citation>
    <scope>NUCLEOTIDE SEQUENCE [LARGE SCALE GENOMIC DNA]</scope>
    <source>
        <strain evidence="5">JCM 18204</strain>
    </source>
</reference>